<dbReference type="Gene3D" id="1.10.10.10">
    <property type="entry name" value="Winged helix-like DNA-binding domain superfamily/Winged helix DNA-binding domain"/>
    <property type="match status" value="1"/>
</dbReference>
<keyword evidence="2" id="KW-0805">Transcription regulation</keyword>
<dbReference type="NCBIfam" id="TIGR02937">
    <property type="entry name" value="sigma70-ECF"/>
    <property type="match status" value="1"/>
</dbReference>
<dbReference type="STRING" id="49280.A9996_00355"/>
<comment type="similarity">
    <text evidence="1">Belongs to the sigma-70 factor family. ECF subfamily.</text>
</comment>
<accession>A0A1A7R6W7</accession>
<dbReference type="RefSeq" id="WP_066429607.1">
    <property type="nucleotide sequence ID" value="NZ_LZRN01000001.1"/>
</dbReference>
<evidence type="ECO:0000313" key="7">
    <source>
        <dbReference type="Proteomes" id="UP000248987"/>
    </source>
</evidence>
<comment type="caution">
    <text evidence="6">The sequence shown here is derived from an EMBL/GenBank/DDBJ whole genome shotgun (WGS) entry which is preliminary data.</text>
</comment>
<dbReference type="InterPro" id="IPR013249">
    <property type="entry name" value="RNA_pol_sigma70_r4_t2"/>
</dbReference>
<dbReference type="InterPro" id="IPR039425">
    <property type="entry name" value="RNA_pol_sigma-70-like"/>
</dbReference>
<dbReference type="CDD" id="cd06171">
    <property type="entry name" value="Sigma70_r4"/>
    <property type="match status" value="1"/>
</dbReference>
<keyword evidence="7" id="KW-1185">Reference proteome</keyword>
<dbReference type="InterPro" id="IPR014284">
    <property type="entry name" value="RNA_pol_sigma-70_dom"/>
</dbReference>
<dbReference type="GO" id="GO:0003677">
    <property type="term" value="F:DNA binding"/>
    <property type="evidence" value="ECO:0007669"/>
    <property type="project" value="InterPro"/>
</dbReference>
<evidence type="ECO:0000256" key="2">
    <source>
        <dbReference type="ARBA" id="ARBA00023015"/>
    </source>
</evidence>
<dbReference type="SUPFAM" id="SSF88659">
    <property type="entry name" value="Sigma3 and sigma4 domains of RNA polymerase sigma factors"/>
    <property type="match status" value="1"/>
</dbReference>
<sequence>MDQHKNRTLRLWRKLKDGDVEAMGDLYDIYADELFAYGMQFSADKGLVMDAIHDLFLNLYKYRKTIAETDNVTYYLFRCLKNNILKKATKGLSLVAYSQNHELNHDEPSVEEHICAKEFENERAYKLAKAITRLSKKQRKALSLRFTEEHSYEDIAAIMDVSVQTSRTIIYRAIKTLRKQLYLFMTFFF</sequence>
<dbReference type="EMBL" id="QLLQ01000011">
    <property type="protein sequence ID" value="RAJ22072.1"/>
    <property type="molecule type" value="Genomic_DNA"/>
</dbReference>
<evidence type="ECO:0000256" key="4">
    <source>
        <dbReference type="ARBA" id="ARBA00023163"/>
    </source>
</evidence>
<dbReference type="GO" id="GO:0006352">
    <property type="term" value="P:DNA-templated transcription initiation"/>
    <property type="evidence" value="ECO:0007669"/>
    <property type="project" value="InterPro"/>
</dbReference>
<evidence type="ECO:0000313" key="6">
    <source>
        <dbReference type="EMBL" id="RAJ22072.1"/>
    </source>
</evidence>
<dbReference type="PANTHER" id="PTHR43133">
    <property type="entry name" value="RNA POLYMERASE ECF-TYPE SIGMA FACTO"/>
    <property type="match status" value="1"/>
</dbReference>
<dbReference type="GO" id="GO:0016987">
    <property type="term" value="F:sigma factor activity"/>
    <property type="evidence" value="ECO:0007669"/>
    <property type="project" value="UniProtKB-KW"/>
</dbReference>
<dbReference type="InterPro" id="IPR013324">
    <property type="entry name" value="RNA_pol_sigma_r3/r4-like"/>
</dbReference>
<keyword evidence="3" id="KW-0731">Sigma factor</keyword>
<dbReference type="Gene3D" id="1.10.1740.10">
    <property type="match status" value="1"/>
</dbReference>
<keyword evidence="4" id="KW-0804">Transcription</keyword>
<dbReference type="Proteomes" id="UP000248987">
    <property type="component" value="Unassembled WGS sequence"/>
</dbReference>
<dbReference type="AlphaFoldDB" id="A0A1A7R6W7"/>
<feature type="domain" description="RNA polymerase sigma factor 70 region 4 type 2" evidence="5">
    <location>
        <begin position="127"/>
        <end position="177"/>
    </location>
</feature>
<dbReference type="InterPro" id="IPR013325">
    <property type="entry name" value="RNA_pol_sigma_r2"/>
</dbReference>
<dbReference type="OrthoDB" id="9150024at2"/>
<dbReference type="InterPro" id="IPR036388">
    <property type="entry name" value="WH-like_DNA-bd_sf"/>
</dbReference>
<dbReference type="SUPFAM" id="SSF88946">
    <property type="entry name" value="Sigma2 domain of RNA polymerase sigma factors"/>
    <property type="match status" value="1"/>
</dbReference>
<dbReference type="Pfam" id="PF08281">
    <property type="entry name" value="Sigma70_r4_2"/>
    <property type="match status" value="1"/>
</dbReference>
<reference evidence="6 7" key="1">
    <citation type="submission" date="2018-06" db="EMBL/GenBank/DDBJ databases">
        <title>Genomic Encyclopedia of Archaeal and Bacterial Type Strains, Phase II (KMG-II): from individual species to whole genera.</title>
        <authorList>
            <person name="Goeker M."/>
        </authorList>
    </citation>
    <scope>NUCLEOTIDE SEQUENCE [LARGE SCALE GENOMIC DNA]</scope>
    <source>
        <strain evidence="6 7">DSM 12408</strain>
    </source>
</reference>
<gene>
    <name evidence="6" type="ORF">LX77_02731</name>
</gene>
<evidence type="ECO:0000259" key="5">
    <source>
        <dbReference type="Pfam" id="PF08281"/>
    </source>
</evidence>
<protein>
    <submittedName>
        <fullName evidence="6">RNA polymerase sigma factor (Sigma-70 family)</fullName>
    </submittedName>
</protein>
<evidence type="ECO:0000256" key="1">
    <source>
        <dbReference type="ARBA" id="ARBA00010641"/>
    </source>
</evidence>
<name>A0A1A7R6W7_9FLAO</name>
<dbReference type="PANTHER" id="PTHR43133:SF46">
    <property type="entry name" value="RNA POLYMERASE SIGMA-70 FACTOR ECF SUBFAMILY"/>
    <property type="match status" value="1"/>
</dbReference>
<organism evidence="6 7">
    <name type="scientific">Gelidibacter algens</name>
    <dbReference type="NCBI Taxonomy" id="49280"/>
    <lineage>
        <taxon>Bacteria</taxon>
        <taxon>Pseudomonadati</taxon>
        <taxon>Bacteroidota</taxon>
        <taxon>Flavobacteriia</taxon>
        <taxon>Flavobacteriales</taxon>
        <taxon>Flavobacteriaceae</taxon>
        <taxon>Gelidibacter</taxon>
    </lineage>
</organism>
<evidence type="ECO:0000256" key="3">
    <source>
        <dbReference type="ARBA" id="ARBA00023082"/>
    </source>
</evidence>
<proteinExistence type="inferred from homology"/>